<feature type="region of interest" description="Disordered" evidence="1">
    <location>
        <begin position="253"/>
        <end position="282"/>
    </location>
</feature>
<evidence type="ECO:0000256" key="1">
    <source>
        <dbReference type="SAM" id="MobiDB-lite"/>
    </source>
</evidence>
<accession>A0ABR0AII7</accession>
<dbReference type="InterPro" id="IPR028816">
    <property type="entry name" value="Caprin"/>
</dbReference>
<comment type="caution">
    <text evidence="2">The sequence shown here is derived from an EMBL/GenBank/DDBJ whole genome shotgun (WGS) entry which is preliminary data.</text>
</comment>
<organism evidence="2 3">
    <name type="scientific">Daphnia magna</name>
    <dbReference type="NCBI Taxonomy" id="35525"/>
    <lineage>
        <taxon>Eukaryota</taxon>
        <taxon>Metazoa</taxon>
        <taxon>Ecdysozoa</taxon>
        <taxon>Arthropoda</taxon>
        <taxon>Crustacea</taxon>
        <taxon>Branchiopoda</taxon>
        <taxon>Diplostraca</taxon>
        <taxon>Cladocera</taxon>
        <taxon>Anomopoda</taxon>
        <taxon>Daphniidae</taxon>
        <taxon>Daphnia</taxon>
    </lineage>
</organism>
<dbReference type="EMBL" id="JAOYFB010000037">
    <property type="protein sequence ID" value="KAK4024942.1"/>
    <property type="molecule type" value="Genomic_DNA"/>
</dbReference>
<keyword evidence="3" id="KW-1185">Reference proteome</keyword>
<name>A0ABR0AII7_9CRUS</name>
<dbReference type="PANTHER" id="PTHR22922">
    <property type="entry name" value="GPI-ANCHORED PROTEIN P137"/>
    <property type="match status" value="1"/>
</dbReference>
<protein>
    <submittedName>
        <fullName evidence="2">Uncharacterized protein</fullName>
    </submittedName>
</protein>
<proteinExistence type="predicted"/>
<dbReference type="Proteomes" id="UP001234178">
    <property type="component" value="Unassembled WGS sequence"/>
</dbReference>
<gene>
    <name evidence="2" type="ORF">OUZ56_010434</name>
</gene>
<reference evidence="2 3" key="1">
    <citation type="journal article" date="2023" name="Nucleic Acids Res.">
        <title>The hologenome of Daphnia magna reveals possible DNA methylation and microbiome-mediated evolution of the host genome.</title>
        <authorList>
            <person name="Chaturvedi A."/>
            <person name="Li X."/>
            <person name="Dhandapani V."/>
            <person name="Marshall H."/>
            <person name="Kissane S."/>
            <person name="Cuenca-Cambronero M."/>
            <person name="Asole G."/>
            <person name="Calvet F."/>
            <person name="Ruiz-Romero M."/>
            <person name="Marangio P."/>
            <person name="Guigo R."/>
            <person name="Rago D."/>
            <person name="Mirbahai L."/>
            <person name="Eastwood N."/>
            <person name="Colbourne J.K."/>
            <person name="Zhou J."/>
            <person name="Mallon E."/>
            <person name="Orsini L."/>
        </authorList>
    </citation>
    <scope>NUCLEOTIDE SEQUENCE [LARGE SCALE GENOMIC DNA]</scope>
    <source>
        <strain evidence="2">LRV0_1</strain>
    </source>
</reference>
<evidence type="ECO:0000313" key="2">
    <source>
        <dbReference type="EMBL" id="KAK4024942.1"/>
    </source>
</evidence>
<sequence length="282" mass="31247">MDGVIKEIERQWITTTKVGDAFRQIESAVGWIEEVMDNFAVGLATMAMERLPATLFPPLQVQAALKEIKSVLPSGWSLSPSIQKGDVWKVYTEAKVFVAAVNNVISLPRPIGNATQGAQFYPLSPFLAVAIDRQAFVELSADDAFRCLMSPTLICPISSAINRKHRGPGCAYSLIVKDKARSRYQCATHVSPCLGQQTVYLSHRRWGYSTTEETTITIPFPQSREKCPTRRAMIQGRVALLGEHLRIIEEEEKARRGAGQPETCDRDESQAEGGDVAFTHHS</sequence>
<dbReference type="PANTHER" id="PTHR22922:SF19">
    <property type="entry name" value="CAPRIN HOMOLOG"/>
    <property type="match status" value="1"/>
</dbReference>
<evidence type="ECO:0000313" key="3">
    <source>
        <dbReference type="Proteomes" id="UP001234178"/>
    </source>
</evidence>